<evidence type="ECO:0000313" key="2">
    <source>
        <dbReference type="Proteomes" id="UP001187192"/>
    </source>
</evidence>
<evidence type="ECO:0000313" key="1">
    <source>
        <dbReference type="EMBL" id="GMN26848.1"/>
    </source>
</evidence>
<name>A0AA87ZI49_FICCA</name>
<dbReference type="EMBL" id="BTGU01000001">
    <property type="protein sequence ID" value="GMN26848.1"/>
    <property type="molecule type" value="Genomic_DNA"/>
</dbReference>
<proteinExistence type="predicted"/>
<sequence length="105" mass="11928">MVATRSHNHRLCAPLGAPGEGREGQWTHWLSRTRQLSSSSPISVNRQIQWRGRHQRVAVASMAVNCTEEDGEGEEVGVRSRWVSSVQRVAAWKTPEQWRCHEISL</sequence>
<keyword evidence="2" id="KW-1185">Reference proteome</keyword>
<accession>A0AA87ZI49</accession>
<protein>
    <submittedName>
        <fullName evidence="1">Uncharacterized protein</fullName>
    </submittedName>
</protein>
<gene>
    <name evidence="1" type="ORF">TIFTF001_001439</name>
</gene>
<dbReference type="AlphaFoldDB" id="A0AA87ZI49"/>
<reference evidence="1" key="1">
    <citation type="submission" date="2023-07" db="EMBL/GenBank/DDBJ databases">
        <title>draft genome sequence of fig (Ficus carica).</title>
        <authorList>
            <person name="Takahashi T."/>
            <person name="Nishimura K."/>
        </authorList>
    </citation>
    <scope>NUCLEOTIDE SEQUENCE</scope>
</reference>
<organism evidence="1 2">
    <name type="scientific">Ficus carica</name>
    <name type="common">Common fig</name>
    <dbReference type="NCBI Taxonomy" id="3494"/>
    <lineage>
        <taxon>Eukaryota</taxon>
        <taxon>Viridiplantae</taxon>
        <taxon>Streptophyta</taxon>
        <taxon>Embryophyta</taxon>
        <taxon>Tracheophyta</taxon>
        <taxon>Spermatophyta</taxon>
        <taxon>Magnoliopsida</taxon>
        <taxon>eudicotyledons</taxon>
        <taxon>Gunneridae</taxon>
        <taxon>Pentapetalae</taxon>
        <taxon>rosids</taxon>
        <taxon>fabids</taxon>
        <taxon>Rosales</taxon>
        <taxon>Moraceae</taxon>
        <taxon>Ficeae</taxon>
        <taxon>Ficus</taxon>
    </lineage>
</organism>
<dbReference type="Proteomes" id="UP001187192">
    <property type="component" value="Unassembled WGS sequence"/>
</dbReference>
<dbReference type="Gramene" id="FCD_00014059-RA">
    <property type="protein sequence ID" value="FCD_00014059-RA:cds"/>
    <property type="gene ID" value="FCD_00014059"/>
</dbReference>
<comment type="caution">
    <text evidence="1">The sequence shown here is derived from an EMBL/GenBank/DDBJ whole genome shotgun (WGS) entry which is preliminary data.</text>
</comment>